<feature type="chain" id="PRO_5047538408" description="Secreted protein" evidence="1">
    <location>
        <begin position="28"/>
        <end position="72"/>
    </location>
</feature>
<comment type="caution">
    <text evidence="2">The sequence shown here is derived from an EMBL/GenBank/DDBJ whole genome shotgun (WGS) entry which is preliminary data.</text>
</comment>
<reference evidence="2 3" key="1">
    <citation type="submission" date="2024-09" db="EMBL/GenBank/DDBJ databases">
        <authorList>
            <person name="Sun Q."/>
            <person name="Mori K."/>
        </authorList>
    </citation>
    <scope>NUCLEOTIDE SEQUENCE [LARGE SCALE GENOMIC DNA]</scope>
    <source>
        <strain evidence="2 3">TBRC 1432</strain>
    </source>
</reference>
<dbReference type="EMBL" id="JBHLUD010000010">
    <property type="protein sequence ID" value="MFC0545781.1"/>
    <property type="molecule type" value="Genomic_DNA"/>
</dbReference>
<evidence type="ECO:0000313" key="2">
    <source>
        <dbReference type="EMBL" id="MFC0545781.1"/>
    </source>
</evidence>
<protein>
    <recommendedName>
        <fullName evidence="4">Secreted protein</fullName>
    </recommendedName>
</protein>
<feature type="signal peptide" evidence="1">
    <location>
        <begin position="1"/>
        <end position="27"/>
    </location>
</feature>
<evidence type="ECO:0000256" key="1">
    <source>
        <dbReference type="SAM" id="SignalP"/>
    </source>
</evidence>
<evidence type="ECO:0000313" key="3">
    <source>
        <dbReference type="Proteomes" id="UP001589810"/>
    </source>
</evidence>
<keyword evidence="1" id="KW-0732">Signal</keyword>
<name>A0ABV6MZN3_9PSEU</name>
<organism evidence="2 3">
    <name type="scientific">Kutzneria chonburiensis</name>
    <dbReference type="NCBI Taxonomy" id="1483604"/>
    <lineage>
        <taxon>Bacteria</taxon>
        <taxon>Bacillati</taxon>
        <taxon>Actinomycetota</taxon>
        <taxon>Actinomycetes</taxon>
        <taxon>Pseudonocardiales</taxon>
        <taxon>Pseudonocardiaceae</taxon>
        <taxon>Kutzneria</taxon>
    </lineage>
</organism>
<accession>A0ABV6MZN3</accession>
<gene>
    <name evidence="2" type="ORF">ACFFH7_29990</name>
</gene>
<keyword evidence="3" id="KW-1185">Reference proteome</keyword>
<sequence>MKRVLIAVAATGICLTAAIGMTPVASAAPASSLTVTGNQCTAGGGTVKKFEVLGHVRLVCSGGRYDRQWIKG</sequence>
<evidence type="ECO:0008006" key="4">
    <source>
        <dbReference type="Google" id="ProtNLM"/>
    </source>
</evidence>
<proteinExistence type="predicted"/>
<dbReference type="Proteomes" id="UP001589810">
    <property type="component" value="Unassembled WGS sequence"/>
</dbReference>
<dbReference type="RefSeq" id="WP_273943686.1">
    <property type="nucleotide sequence ID" value="NZ_CP097263.1"/>
</dbReference>